<dbReference type="GO" id="GO:0046872">
    <property type="term" value="F:metal ion binding"/>
    <property type="evidence" value="ECO:0007669"/>
    <property type="project" value="UniProtKB-KW"/>
</dbReference>
<evidence type="ECO:0000313" key="9">
    <source>
        <dbReference type="Proteomes" id="UP001139012"/>
    </source>
</evidence>
<comment type="cofactor">
    <cofactor evidence="1">
        <name>Zn(2+)</name>
        <dbReference type="ChEBI" id="CHEBI:29105"/>
    </cofactor>
</comment>
<dbReference type="GO" id="GO:0016787">
    <property type="term" value="F:hydrolase activity"/>
    <property type="evidence" value="ECO:0007669"/>
    <property type="project" value="UniProtKB-KW"/>
</dbReference>
<dbReference type="AlphaFoldDB" id="A0A9X1RH46"/>
<dbReference type="PANTHER" id="PTHR42978">
    <property type="entry name" value="QUORUM-QUENCHING LACTONASE YTNP-RELATED-RELATED"/>
    <property type="match status" value="1"/>
</dbReference>
<dbReference type="EMBL" id="JAKLTY010000027">
    <property type="protein sequence ID" value="MCG2631302.1"/>
    <property type="molecule type" value="Genomic_DNA"/>
</dbReference>
<keyword evidence="5" id="KW-0862">Zinc</keyword>
<feature type="domain" description="Metallo-beta-lactamase" evidence="6">
    <location>
        <begin position="28"/>
        <end position="257"/>
    </location>
</feature>
<evidence type="ECO:0000313" key="7">
    <source>
        <dbReference type="EMBL" id="MCG2631302.1"/>
    </source>
</evidence>
<dbReference type="PANTHER" id="PTHR42978:SF2">
    <property type="entry name" value="102 KBASES UNSTABLE REGION: FROM 1 TO 119443"/>
    <property type="match status" value="1"/>
</dbReference>
<dbReference type="SMART" id="SM00849">
    <property type="entry name" value="Lactamase_B"/>
    <property type="match status" value="1"/>
</dbReference>
<evidence type="ECO:0000313" key="8">
    <source>
        <dbReference type="EMBL" id="MCG2669883.1"/>
    </source>
</evidence>
<evidence type="ECO:0000313" key="10">
    <source>
        <dbReference type="Proteomes" id="UP001139054"/>
    </source>
</evidence>
<gene>
    <name evidence="8" type="ORF">L6637_23235</name>
    <name evidence="7" type="ORF">L6654_32200</name>
</gene>
<reference evidence="7" key="1">
    <citation type="submission" date="2022-01" db="EMBL/GenBank/DDBJ databases">
        <title>Genome sequnece data of strain Bradyrhizobium sp. nov.</title>
        <authorList>
            <person name="Zhang J."/>
        </authorList>
    </citation>
    <scope>NUCLEOTIDE SEQUENCE</scope>
    <source>
        <strain evidence="8">WYCCWR 12774</strain>
        <strain evidence="7">WYCCWR 13023</strain>
    </source>
</reference>
<dbReference type="RefSeq" id="WP_237872029.1">
    <property type="nucleotide sequence ID" value="NZ_JAKLTY010000027.1"/>
</dbReference>
<evidence type="ECO:0000256" key="5">
    <source>
        <dbReference type="ARBA" id="ARBA00022833"/>
    </source>
</evidence>
<evidence type="ECO:0000256" key="1">
    <source>
        <dbReference type="ARBA" id="ARBA00001947"/>
    </source>
</evidence>
<comment type="caution">
    <text evidence="7">The sequence shown here is derived from an EMBL/GenBank/DDBJ whole genome shotgun (WGS) entry which is preliminary data.</text>
</comment>
<dbReference type="EMBL" id="JAKLUA010000007">
    <property type="protein sequence ID" value="MCG2669883.1"/>
    <property type="molecule type" value="Genomic_DNA"/>
</dbReference>
<dbReference type="Proteomes" id="UP001139012">
    <property type="component" value="Unassembled WGS sequence"/>
</dbReference>
<comment type="similarity">
    <text evidence="2">Belongs to the metallo-beta-lactamase superfamily.</text>
</comment>
<keyword evidence="9" id="KW-1185">Reference proteome</keyword>
<dbReference type="InterPro" id="IPR036866">
    <property type="entry name" value="RibonucZ/Hydroxyglut_hydro"/>
</dbReference>
<dbReference type="InterPro" id="IPR051013">
    <property type="entry name" value="MBL_superfamily_lactonases"/>
</dbReference>
<evidence type="ECO:0000256" key="4">
    <source>
        <dbReference type="ARBA" id="ARBA00022801"/>
    </source>
</evidence>
<name>A0A9X1RH46_9BRAD</name>
<keyword evidence="4" id="KW-0378">Hydrolase</keyword>
<dbReference type="Pfam" id="PF00753">
    <property type="entry name" value="Lactamase_B"/>
    <property type="match status" value="1"/>
</dbReference>
<evidence type="ECO:0000256" key="2">
    <source>
        <dbReference type="ARBA" id="ARBA00007749"/>
    </source>
</evidence>
<evidence type="ECO:0000259" key="6">
    <source>
        <dbReference type="SMART" id="SM00849"/>
    </source>
</evidence>
<proteinExistence type="inferred from homology"/>
<keyword evidence="3" id="KW-0479">Metal-binding</keyword>
<evidence type="ECO:0000256" key="3">
    <source>
        <dbReference type="ARBA" id="ARBA00022723"/>
    </source>
</evidence>
<accession>A0A9X1RH46</accession>
<dbReference type="SUPFAM" id="SSF56281">
    <property type="entry name" value="Metallo-hydrolase/oxidoreductase"/>
    <property type="match status" value="1"/>
</dbReference>
<sequence length="264" mass="28322">MKLFNSAHIDVFAGLVKRGAGLRRARLTVRYGVIDLGGRGLCLVDTGVGPEVTQGSRSAALRLYSAVLRPQLNADEAVEKTLRNLGVAPADIRHVIVTHFHADHVSSLRLFANAAFTAWGATARAVMGMSTAAALHNGIFKELIPPDITQRLIPVEGLARVATGTVLGDGHDLFGDGSYLAVPLPGHAFGHFGVFWREATGPVIYATDAAWTREALMQDKTPWISSAIVFDDRDAGRDSQRLLRAFAGQGGKVHLCHDVDEPIS</sequence>
<dbReference type="Gene3D" id="3.60.15.10">
    <property type="entry name" value="Ribonuclease Z/Hydroxyacylglutathione hydrolase-like"/>
    <property type="match status" value="1"/>
</dbReference>
<dbReference type="InterPro" id="IPR001279">
    <property type="entry name" value="Metallo-B-lactamas"/>
</dbReference>
<protein>
    <submittedName>
        <fullName evidence="7">MBL fold metallo-hydrolase</fullName>
    </submittedName>
</protein>
<organism evidence="7 10">
    <name type="scientific">Bradyrhizobium zhengyangense</name>
    <dbReference type="NCBI Taxonomy" id="2911009"/>
    <lineage>
        <taxon>Bacteria</taxon>
        <taxon>Pseudomonadati</taxon>
        <taxon>Pseudomonadota</taxon>
        <taxon>Alphaproteobacteria</taxon>
        <taxon>Hyphomicrobiales</taxon>
        <taxon>Nitrobacteraceae</taxon>
        <taxon>Bradyrhizobium</taxon>
    </lineage>
</organism>
<dbReference type="Proteomes" id="UP001139054">
    <property type="component" value="Unassembled WGS sequence"/>
</dbReference>